<evidence type="ECO:0000256" key="1">
    <source>
        <dbReference type="ARBA" id="ARBA00010746"/>
    </source>
</evidence>
<feature type="chain" id="PRO_5025091730" description="Dirigent protein" evidence="4">
    <location>
        <begin position="25"/>
        <end position="197"/>
    </location>
</feature>
<feature type="signal peptide" evidence="4">
    <location>
        <begin position="1"/>
        <end position="24"/>
    </location>
</feature>
<gene>
    <name evidence="5" type="ORF">FH972_009619</name>
</gene>
<dbReference type="AlphaFoldDB" id="A0A660KMT5"/>
<evidence type="ECO:0000313" key="6">
    <source>
        <dbReference type="Proteomes" id="UP000327013"/>
    </source>
</evidence>
<dbReference type="Pfam" id="PF03018">
    <property type="entry name" value="Dirigent"/>
    <property type="match status" value="1"/>
</dbReference>
<protein>
    <recommendedName>
        <fullName evidence="4">Dirigent protein</fullName>
    </recommendedName>
</protein>
<comment type="subunit">
    <text evidence="2 4">Homodimer.</text>
</comment>
<sequence>MARILPSMASQMIIVLFLLYSLSATFVSAGGDLGFGRILDKKRHKLRKPKLNHFHFFFHDILSGRNPTAVMVVPPPSNTSMTGFGSVAIMDDPLTVGPNLSSKTIGKAQGLYASASQEEFALLMVMNFAFTEGKYNGSSLSILGRNPGATSKVREFPVIGGSGLFRFARGYALASTHDLNIKTGDAVIEYNVYVLHY</sequence>
<dbReference type="InterPro" id="IPR044859">
    <property type="entry name" value="Allene_oxi_cyc_Dirigent"/>
</dbReference>
<dbReference type="PANTHER" id="PTHR21495">
    <property type="entry name" value="NUCLEOPORIN-RELATED"/>
    <property type="match status" value="1"/>
</dbReference>
<dbReference type="Proteomes" id="UP000327013">
    <property type="component" value="Chromosome 4"/>
</dbReference>
<evidence type="ECO:0000313" key="5">
    <source>
        <dbReference type="EMBL" id="KAE8036991.1"/>
    </source>
</evidence>
<keyword evidence="6" id="KW-1185">Reference proteome</keyword>
<organism evidence="5 6">
    <name type="scientific">Carpinus fangiana</name>
    <dbReference type="NCBI Taxonomy" id="176857"/>
    <lineage>
        <taxon>Eukaryota</taxon>
        <taxon>Viridiplantae</taxon>
        <taxon>Streptophyta</taxon>
        <taxon>Embryophyta</taxon>
        <taxon>Tracheophyta</taxon>
        <taxon>Spermatophyta</taxon>
        <taxon>Magnoliopsida</taxon>
        <taxon>eudicotyledons</taxon>
        <taxon>Gunneridae</taxon>
        <taxon>Pentapetalae</taxon>
        <taxon>rosids</taxon>
        <taxon>fabids</taxon>
        <taxon>Fagales</taxon>
        <taxon>Betulaceae</taxon>
        <taxon>Carpinus</taxon>
    </lineage>
</organism>
<keyword evidence="3 4" id="KW-0964">Secreted</keyword>
<dbReference type="OrthoDB" id="1864232at2759"/>
<comment type="subcellular location">
    <subcellularLocation>
        <location evidence="4">Secreted</location>
        <location evidence="4">Extracellular space</location>
        <location evidence="4">Apoplast</location>
    </subcellularLocation>
</comment>
<comment type="function">
    <text evidence="4">Dirigent proteins impart stereoselectivity on the phenoxy radical-coupling reaction, yielding optically active lignans from two molecules of coniferyl alcohol in the biosynthesis of lignans, flavonolignans, and alkaloids and thus plays a central role in plant secondary metabolism.</text>
</comment>
<accession>A0A660KMT5</accession>
<evidence type="ECO:0000256" key="3">
    <source>
        <dbReference type="ARBA" id="ARBA00022525"/>
    </source>
</evidence>
<proteinExistence type="inferred from homology"/>
<keyword evidence="4" id="KW-0732">Signal</keyword>
<name>A0A660KMT5_9ROSI</name>
<evidence type="ECO:0000256" key="2">
    <source>
        <dbReference type="ARBA" id="ARBA00011738"/>
    </source>
</evidence>
<dbReference type="EMBL" id="CM017324">
    <property type="protein sequence ID" value="KAE8036991.1"/>
    <property type="molecule type" value="Genomic_DNA"/>
</dbReference>
<dbReference type="Gene3D" id="2.40.480.10">
    <property type="entry name" value="Allene oxide cyclase-like"/>
    <property type="match status" value="1"/>
</dbReference>
<keyword evidence="4" id="KW-0052">Apoplast</keyword>
<reference evidence="5 6" key="1">
    <citation type="submission" date="2019-06" db="EMBL/GenBank/DDBJ databases">
        <title>A chromosomal-level reference genome of Carpinus fangiana (Coryloideae, Betulaceae).</title>
        <authorList>
            <person name="Yang X."/>
            <person name="Wang Z."/>
            <person name="Zhang L."/>
            <person name="Hao G."/>
            <person name="Liu J."/>
            <person name="Yang Y."/>
        </authorList>
    </citation>
    <scope>NUCLEOTIDE SEQUENCE [LARGE SCALE GENOMIC DNA]</scope>
    <source>
        <strain evidence="5">Cfa_2016G</strain>
        <tissue evidence="5">Leaf</tissue>
    </source>
</reference>
<dbReference type="InterPro" id="IPR004265">
    <property type="entry name" value="Dirigent"/>
</dbReference>
<dbReference type="GO" id="GO:0009699">
    <property type="term" value="P:phenylpropanoid biosynthetic process"/>
    <property type="evidence" value="ECO:0007669"/>
    <property type="project" value="UniProtKB-ARBA"/>
</dbReference>
<comment type="similarity">
    <text evidence="1 4">Belongs to the plant dirigent protein family.</text>
</comment>
<evidence type="ECO:0000256" key="4">
    <source>
        <dbReference type="RuleBase" id="RU363099"/>
    </source>
</evidence>
<dbReference type="GO" id="GO:0048046">
    <property type="term" value="C:apoplast"/>
    <property type="evidence" value="ECO:0007669"/>
    <property type="project" value="UniProtKB-SubCell"/>
</dbReference>